<sequence length="56" mass="6320">MVSRRLFSTSRTISECTKLQIKSSVNELNVQESRKPKIKAAVMLGFKGSNYQGMQL</sequence>
<evidence type="ECO:0000313" key="1">
    <source>
        <dbReference type="EMBL" id="RCH84319.1"/>
    </source>
</evidence>
<dbReference type="AlphaFoldDB" id="A0A367J393"/>
<accession>A0A367J393</accession>
<protein>
    <recommendedName>
        <fullName evidence="3">tRNA pseudouridine synthase 1</fullName>
    </recommendedName>
</protein>
<dbReference type="EMBL" id="PJQM01004478">
    <property type="protein sequence ID" value="RCH84319.1"/>
    <property type="molecule type" value="Genomic_DNA"/>
</dbReference>
<evidence type="ECO:0000313" key="2">
    <source>
        <dbReference type="Proteomes" id="UP000253551"/>
    </source>
</evidence>
<evidence type="ECO:0008006" key="3">
    <source>
        <dbReference type="Google" id="ProtNLM"/>
    </source>
</evidence>
<organism evidence="1 2">
    <name type="scientific">Rhizopus stolonifer</name>
    <name type="common">Rhizopus nigricans</name>
    <dbReference type="NCBI Taxonomy" id="4846"/>
    <lineage>
        <taxon>Eukaryota</taxon>
        <taxon>Fungi</taxon>
        <taxon>Fungi incertae sedis</taxon>
        <taxon>Mucoromycota</taxon>
        <taxon>Mucoromycotina</taxon>
        <taxon>Mucoromycetes</taxon>
        <taxon>Mucorales</taxon>
        <taxon>Mucorineae</taxon>
        <taxon>Rhizopodaceae</taxon>
        <taxon>Rhizopus</taxon>
    </lineage>
</organism>
<keyword evidence="2" id="KW-1185">Reference proteome</keyword>
<comment type="caution">
    <text evidence="1">The sequence shown here is derived from an EMBL/GenBank/DDBJ whole genome shotgun (WGS) entry which is preliminary data.</text>
</comment>
<feature type="non-terminal residue" evidence="1">
    <location>
        <position position="56"/>
    </location>
</feature>
<gene>
    <name evidence="1" type="ORF">CU098_009892</name>
</gene>
<dbReference type="OrthoDB" id="10256309at2759"/>
<dbReference type="Proteomes" id="UP000253551">
    <property type="component" value="Unassembled WGS sequence"/>
</dbReference>
<proteinExistence type="predicted"/>
<reference evidence="1 2" key="1">
    <citation type="journal article" date="2018" name="G3 (Bethesda)">
        <title>Phylogenetic and Phylogenomic Definition of Rhizopus Species.</title>
        <authorList>
            <person name="Gryganskyi A.P."/>
            <person name="Golan J."/>
            <person name="Dolatabadi S."/>
            <person name="Mondo S."/>
            <person name="Robb S."/>
            <person name="Idnurm A."/>
            <person name="Muszewska A."/>
            <person name="Steczkiewicz K."/>
            <person name="Masonjones S."/>
            <person name="Liao H.L."/>
            <person name="Gajdeczka M.T."/>
            <person name="Anike F."/>
            <person name="Vuek A."/>
            <person name="Anishchenko I.M."/>
            <person name="Voigt K."/>
            <person name="de Hoog G.S."/>
            <person name="Smith M.E."/>
            <person name="Heitman J."/>
            <person name="Vilgalys R."/>
            <person name="Stajich J.E."/>
        </authorList>
    </citation>
    <scope>NUCLEOTIDE SEQUENCE [LARGE SCALE GENOMIC DNA]</scope>
    <source>
        <strain evidence="1 2">LSU 92-RS-03</strain>
    </source>
</reference>
<name>A0A367J393_RHIST</name>